<keyword evidence="2" id="KW-1185">Reference proteome</keyword>
<reference evidence="1 2" key="1">
    <citation type="journal article" date="2019" name="Nat. Ecol. Evol.">
        <title>Megaphylogeny resolves global patterns of mushroom evolution.</title>
        <authorList>
            <person name="Varga T."/>
            <person name="Krizsan K."/>
            <person name="Foldi C."/>
            <person name="Dima B."/>
            <person name="Sanchez-Garcia M."/>
            <person name="Sanchez-Ramirez S."/>
            <person name="Szollosi G.J."/>
            <person name="Szarkandi J.G."/>
            <person name="Papp V."/>
            <person name="Albert L."/>
            <person name="Andreopoulos W."/>
            <person name="Angelini C."/>
            <person name="Antonin V."/>
            <person name="Barry K.W."/>
            <person name="Bougher N.L."/>
            <person name="Buchanan P."/>
            <person name="Buyck B."/>
            <person name="Bense V."/>
            <person name="Catcheside P."/>
            <person name="Chovatia M."/>
            <person name="Cooper J."/>
            <person name="Damon W."/>
            <person name="Desjardin D."/>
            <person name="Finy P."/>
            <person name="Geml J."/>
            <person name="Haridas S."/>
            <person name="Hughes K."/>
            <person name="Justo A."/>
            <person name="Karasinski D."/>
            <person name="Kautmanova I."/>
            <person name="Kiss B."/>
            <person name="Kocsube S."/>
            <person name="Kotiranta H."/>
            <person name="LaButti K.M."/>
            <person name="Lechner B.E."/>
            <person name="Liimatainen K."/>
            <person name="Lipzen A."/>
            <person name="Lukacs Z."/>
            <person name="Mihaltcheva S."/>
            <person name="Morgado L.N."/>
            <person name="Niskanen T."/>
            <person name="Noordeloos M.E."/>
            <person name="Ohm R.A."/>
            <person name="Ortiz-Santana B."/>
            <person name="Ovrebo C."/>
            <person name="Racz N."/>
            <person name="Riley R."/>
            <person name="Savchenko A."/>
            <person name="Shiryaev A."/>
            <person name="Soop K."/>
            <person name="Spirin V."/>
            <person name="Szebenyi C."/>
            <person name="Tomsovsky M."/>
            <person name="Tulloss R.E."/>
            <person name="Uehling J."/>
            <person name="Grigoriev I.V."/>
            <person name="Vagvolgyi C."/>
            <person name="Papp T."/>
            <person name="Martin F.M."/>
            <person name="Miettinen O."/>
            <person name="Hibbett D.S."/>
            <person name="Nagy L.G."/>
        </authorList>
    </citation>
    <scope>NUCLEOTIDE SEQUENCE [LARGE SCALE GENOMIC DNA]</scope>
    <source>
        <strain evidence="1 2">NL-1719</strain>
    </source>
</reference>
<dbReference type="EMBL" id="ML208461">
    <property type="protein sequence ID" value="TFK64799.1"/>
    <property type="molecule type" value="Genomic_DNA"/>
</dbReference>
<organism evidence="1 2">
    <name type="scientific">Pluteus cervinus</name>
    <dbReference type="NCBI Taxonomy" id="181527"/>
    <lineage>
        <taxon>Eukaryota</taxon>
        <taxon>Fungi</taxon>
        <taxon>Dikarya</taxon>
        <taxon>Basidiomycota</taxon>
        <taxon>Agaricomycotina</taxon>
        <taxon>Agaricomycetes</taxon>
        <taxon>Agaricomycetidae</taxon>
        <taxon>Agaricales</taxon>
        <taxon>Pluteineae</taxon>
        <taxon>Pluteaceae</taxon>
        <taxon>Pluteus</taxon>
    </lineage>
</organism>
<evidence type="ECO:0000313" key="1">
    <source>
        <dbReference type="EMBL" id="TFK64799.1"/>
    </source>
</evidence>
<gene>
    <name evidence="1" type="ORF">BDN72DRAFT_722969</name>
</gene>
<sequence>MADDHTGGSLRIELLKGTNWMPWKRRMLAIFRELDLLKYIEDPEQMLMDAWDKGDGKARTRIELSIGDSEMVHILGATTARDMWKQLTTVKEARGGLGVIA</sequence>
<dbReference type="Proteomes" id="UP000308600">
    <property type="component" value="Unassembled WGS sequence"/>
</dbReference>
<accession>A0ACD3AHF8</accession>
<protein>
    <submittedName>
        <fullName evidence="1">Uncharacterized protein</fullName>
    </submittedName>
</protein>
<feature type="non-terminal residue" evidence="1">
    <location>
        <position position="101"/>
    </location>
</feature>
<evidence type="ECO:0000313" key="2">
    <source>
        <dbReference type="Proteomes" id="UP000308600"/>
    </source>
</evidence>
<name>A0ACD3AHF8_9AGAR</name>
<proteinExistence type="predicted"/>